<dbReference type="PANTHER" id="PTHR30346">
    <property type="entry name" value="TRANSCRIPTIONAL DUAL REGULATOR HCAR-RELATED"/>
    <property type="match status" value="1"/>
</dbReference>
<evidence type="ECO:0000256" key="4">
    <source>
        <dbReference type="ARBA" id="ARBA00023159"/>
    </source>
</evidence>
<feature type="domain" description="HTH lysR-type" evidence="8">
    <location>
        <begin position="10"/>
        <end position="67"/>
    </location>
</feature>
<dbReference type="EMBL" id="UGQT01000001">
    <property type="protein sequence ID" value="STZ56570.1"/>
    <property type="molecule type" value="Genomic_DNA"/>
</dbReference>
<organism evidence="9 10">
    <name type="scientific">Mycolicibacterium tokaiense</name>
    <dbReference type="NCBI Taxonomy" id="39695"/>
    <lineage>
        <taxon>Bacteria</taxon>
        <taxon>Bacillati</taxon>
        <taxon>Actinomycetota</taxon>
        <taxon>Actinomycetes</taxon>
        <taxon>Mycobacteriales</taxon>
        <taxon>Mycobacteriaceae</taxon>
        <taxon>Mycolicibacterium</taxon>
    </lineage>
</organism>
<dbReference type="AlphaFoldDB" id="A0A378T7G5"/>
<keyword evidence="10" id="KW-1185">Reference proteome</keyword>
<keyword evidence="5" id="KW-0804">Transcription</keyword>
<proteinExistence type="inferred from homology"/>
<dbReference type="InterPro" id="IPR036388">
    <property type="entry name" value="WH-like_DNA-bd_sf"/>
</dbReference>
<dbReference type="PRINTS" id="PR00039">
    <property type="entry name" value="HTHLYSR"/>
</dbReference>
<dbReference type="SUPFAM" id="SSF46785">
    <property type="entry name" value="Winged helix' DNA-binding domain"/>
    <property type="match status" value="1"/>
</dbReference>
<comment type="function">
    <text evidence="7">Required for the induction the katG gene for catalase. Involved in the response to hydrogen peroxide.</text>
</comment>
<evidence type="ECO:0000313" key="9">
    <source>
        <dbReference type="EMBL" id="STZ56570.1"/>
    </source>
</evidence>
<dbReference type="FunFam" id="1.10.10.10:FF:000001">
    <property type="entry name" value="LysR family transcriptional regulator"/>
    <property type="match status" value="1"/>
</dbReference>
<accession>A0A378T7G5</accession>
<evidence type="ECO:0000256" key="1">
    <source>
        <dbReference type="ARBA" id="ARBA00009437"/>
    </source>
</evidence>
<sequence>MATVEPVDEVTLEGLRVCREIALLGSFSAAARSLGYSQPAISRQVAAMESAVGQQLFIREVRGVNLTAAGSVLLEHAPRILGNVADLQRNLESLGDSVTGRVSVGAFPAAMAVLVPLAVAHLGGEHPGLRVALTEAATPALLRDLRTARLDVVVIGVGAGLPDYDLDGLRSHRVYAGDLCVAVSRHHRLAASAEVDVRELLDESWIAGTGSTAEPQFGAWPTLPDPVIRYRLRGWPARLGMVAAGLGICLLPELAARSVPAGVAVLRVRDAGWSGRATLALTREDPAPSLTAVVAALRAAAGDIAAP</sequence>
<dbReference type="Pfam" id="PF00126">
    <property type="entry name" value="HTH_1"/>
    <property type="match status" value="1"/>
</dbReference>
<dbReference type="InterPro" id="IPR000847">
    <property type="entry name" value="LysR_HTH_N"/>
</dbReference>
<dbReference type="Gene3D" id="3.40.190.10">
    <property type="entry name" value="Periplasmic binding protein-like II"/>
    <property type="match status" value="2"/>
</dbReference>
<protein>
    <recommendedName>
        <fullName evidence="6">Probable hydrogen peroxide-inducible genes activator</fullName>
    </recommendedName>
</protein>
<keyword evidence="3" id="KW-0238">DNA-binding</keyword>
<evidence type="ECO:0000256" key="3">
    <source>
        <dbReference type="ARBA" id="ARBA00023125"/>
    </source>
</evidence>
<evidence type="ECO:0000259" key="8">
    <source>
        <dbReference type="PROSITE" id="PS50931"/>
    </source>
</evidence>
<reference evidence="9 10" key="1">
    <citation type="submission" date="2018-06" db="EMBL/GenBank/DDBJ databases">
        <authorList>
            <consortium name="Pathogen Informatics"/>
            <person name="Doyle S."/>
        </authorList>
    </citation>
    <scope>NUCLEOTIDE SEQUENCE [LARGE SCALE GENOMIC DNA]</scope>
    <source>
        <strain evidence="9 10">NCTC10821</strain>
    </source>
</reference>
<dbReference type="InterPro" id="IPR005119">
    <property type="entry name" value="LysR_subst-bd"/>
</dbReference>
<dbReference type="Gene3D" id="1.10.10.10">
    <property type="entry name" value="Winged helix-like DNA-binding domain superfamily/Winged helix DNA-binding domain"/>
    <property type="match status" value="1"/>
</dbReference>
<evidence type="ECO:0000313" key="10">
    <source>
        <dbReference type="Proteomes" id="UP000254978"/>
    </source>
</evidence>
<dbReference type="Proteomes" id="UP000254978">
    <property type="component" value="Unassembled WGS sequence"/>
</dbReference>
<keyword evidence="2" id="KW-0805">Transcription regulation</keyword>
<dbReference type="PANTHER" id="PTHR30346:SF29">
    <property type="entry name" value="LYSR SUBSTRATE-BINDING"/>
    <property type="match status" value="1"/>
</dbReference>
<dbReference type="SUPFAM" id="SSF53850">
    <property type="entry name" value="Periplasmic binding protein-like II"/>
    <property type="match status" value="1"/>
</dbReference>
<dbReference type="GO" id="GO:0032993">
    <property type="term" value="C:protein-DNA complex"/>
    <property type="evidence" value="ECO:0007669"/>
    <property type="project" value="TreeGrafter"/>
</dbReference>
<dbReference type="GO" id="GO:0003700">
    <property type="term" value="F:DNA-binding transcription factor activity"/>
    <property type="evidence" value="ECO:0007669"/>
    <property type="project" value="InterPro"/>
</dbReference>
<gene>
    <name evidence="9" type="primary">abgR_1</name>
    <name evidence="9" type="ORF">NCTC10821_00063</name>
</gene>
<name>A0A378T7G5_9MYCO</name>
<evidence type="ECO:0000256" key="2">
    <source>
        <dbReference type="ARBA" id="ARBA00023015"/>
    </source>
</evidence>
<evidence type="ECO:0000256" key="5">
    <source>
        <dbReference type="ARBA" id="ARBA00023163"/>
    </source>
</evidence>
<comment type="similarity">
    <text evidence="1">Belongs to the LysR transcriptional regulatory family.</text>
</comment>
<dbReference type="InterPro" id="IPR036390">
    <property type="entry name" value="WH_DNA-bd_sf"/>
</dbReference>
<dbReference type="Pfam" id="PF03466">
    <property type="entry name" value="LysR_substrate"/>
    <property type="match status" value="1"/>
</dbReference>
<dbReference type="GO" id="GO:0003677">
    <property type="term" value="F:DNA binding"/>
    <property type="evidence" value="ECO:0007669"/>
    <property type="project" value="UniProtKB-KW"/>
</dbReference>
<dbReference type="PROSITE" id="PS50931">
    <property type="entry name" value="HTH_LYSR"/>
    <property type="match status" value="1"/>
</dbReference>
<keyword evidence="4" id="KW-0010">Activator</keyword>
<evidence type="ECO:0000256" key="7">
    <source>
        <dbReference type="ARBA" id="ARBA00056658"/>
    </source>
</evidence>
<evidence type="ECO:0000256" key="6">
    <source>
        <dbReference type="ARBA" id="ARBA00040885"/>
    </source>
</evidence>